<dbReference type="AlphaFoldDB" id="A0A3E1KC88"/>
<proteinExistence type="predicted"/>
<keyword evidence="2" id="KW-0812">Transmembrane</keyword>
<feature type="transmembrane region" description="Helical" evidence="2">
    <location>
        <begin position="104"/>
        <end position="125"/>
    </location>
</feature>
<feature type="transmembrane region" description="Helical" evidence="2">
    <location>
        <begin position="231"/>
        <end position="252"/>
    </location>
</feature>
<feature type="transmembrane region" description="Helical" evidence="2">
    <location>
        <begin position="189"/>
        <end position="211"/>
    </location>
</feature>
<evidence type="ECO:0000256" key="1">
    <source>
        <dbReference type="SAM" id="MobiDB-lite"/>
    </source>
</evidence>
<evidence type="ECO:0000256" key="2">
    <source>
        <dbReference type="SAM" id="Phobius"/>
    </source>
</evidence>
<feature type="transmembrane region" description="Helical" evidence="2">
    <location>
        <begin position="42"/>
        <end position="61"/>
    </location>
</feature>
<dbReference type="Proteomes" id="UP000260351">
    <property type="component" value="Unassembled WGS sequence"/>
</dbReference>
<dbReference type="RefSeq" id="WP_116649746.1">
    <property type="nucleotide sequence ID" value="NZ_QUZK01000016.1"/>
</dbReference>
<feature type="transmembrane region" description="Helical" evidence="2">
    <location>
        <begin position="145"/>
        <end position="169"/>
    </location>
</feature>
<organism evidence="3 4">
    <name type="scientific">Wenzhouxiangella sediminis</name>
    <dbReference type="NCBI Taxonomy" id="1792836"/>
    <lineage>
        <taxon>Bacteria</taxon>
        <taxon>Pseudomonadati</taxon>
        <taxon>Pseudomonadota</taxon>
        <taxon>Gammaproteobacteria</taxon>
        <taxon>Chromatiales</taxon>
        <taxon>Wenzhouxiangellaceae</taxon>
        <taxon>Wenzhouxiangella</taxon>
    </lineage>
</organism>
<dbReference type="OrthoDB" id="5801220at2"/>
<protein>
    <submittedName>
        <fullName evidence="3">Uncharacterized protein</fullName>
    </submittedName>
</protein>
<sequence>MYSPRHLFRVARRGLTDMLPALQQAFNDSREDDRLDRVFGPWPRLTVLIVTVVGLLLGYAIQGALADFTVFEYINVAAVLFGAGYALVYRHYLFHDPAAGEDDFPWLAAALIPPAAALVLVTFAGRWMDGLETLPGAPGWTAIGGFLDALADSLAVAAGLTIAVAALCYSKAWREAFKALVRRLIAFKIMVWLMVLFFVEIGIVGPILGALVEGLLGIELPDWLGDFADQLTYALLMTTIYLAIIGGTWTACRRSFARLLREGEVDVLETLRTMAESPEKRRRAARKARKQAAKEMPDRPGDGPPAP</sequence>
<reference evidence="3 4" key="1">
    <citation type="submission" date="2018-08" db="EMBL/GenBank/DDBJ databases">
        <title>Wenzhouxiangella salilacus sp. nov., a novel bacterium isolated from a saline lake in Xinjiang Province, China.</title>
        <authorList>
            <person name="Han S."/>
        </authorList>
    </citation>
    <scope>NUCLEOTIDE SEQUENCE [LARGE SCALE GENOMIC DNA]</scope>
    <source>
        <strain evidence="3 4">XDB06</strain>
    </source>
</reference>
<keyword evidence="2" id="KW-1133">Transmembrane helix</keyword>
<comment type="caution">
    <text evidence="3">The sequence shown here is derived from an EMBL/GenBank/DDBJ whole genome shotgun (WGS) entry which is preliminary data.</text>
</comment>
<feature type="region of interest" description="Disordered" evidence="1">
    <location>
        <begin position="276"/>
        <end position="307"/>
    </location>
</feature>
<keyword evidence="4" id="KW-1185">Reference proteome</keyword>
<dbReference type="EMBL" id="QUZK01000016">
    <property type="protein sequence ID" value="RFF31734.1"/>
    <property type="molecule type" value="Genomic_DNA"/>
</dbReference>
<keyword evidence="2" id="KW-0472">Membrane</keyword>
<feature type="compositionally biased region" description="Basic residues" evidence="1">
    <location>
        <begin position="280"/>
        <end position="291"/>
    </location>
</feature>
<evidence type="ECO:0000313" key="4">
    <source>
        <dbReference type="Proteomes" id="UP000260351"/>
    </source>
</evidence>
<feature type="transmembrane region" description="Helical" evidence="2">
    <location>
        <begin position="73"/>
        <end position="92"/>
    </location>
</feature>
<accession>A0A3E1KC88</accession>
<evidence type="ECO:0000313" key="3">
    <source>
        <dbReference type="EMBL" id="RFF31734.1"/>
    </source>
</evidence>
<name>A0A3E1KC88_9GAMM</name>
<gene>
    <name evidence="3" type="ORF">DZC52_03545</name>
</gene>
<feature type="compositionally biased region" description="Basic and acidic residues" evidence="1">
    <location>
        <begin position="292"/>
        <end position="301"/>
    </location>
</feature>